<evidence type="ECO:0000313" key="3">
    <source>
        <dbReference type="EMBL" id="BBO72726.1"/>
    </source>
</evidence>
<dbReference type="RefSeq" id="WP_155301905.1">
    <property type="nucleotide sequence ID" value="NZ_AP021875.1"/>
</dbReference>
<protein>
    <submittedName>
        <fullName evidence="3">ATPase</fullName>
    </submittedName>
</protein>
<organism evidence="3 4">
    <name type="scientific">Desulfosarcina widdelii</name>
    <dbReference type="NCBI Taxonomy" id="947919"/>
    <lineage>
        <taxon>Bacteria</taxon>
        <taxon>Pseudomonadati</taxon>
        <taxon>Thermodesulfobacteriota</taxon>
        <taxon>Desulfobacteria</taxon>
        <taxon>Desulfobacterales</taxon>
        <taxon>Desulfosarcinaceae</taxon>
        <taxon>Desulfosarcina</taxon>
    </lineage>
</organism>
<evidence type="ECO:0000259" key="2">
    <source>
        <dbReference type="Pfam" id="PF13635"/>
    </source>
</evidence>
<dbReference type="InterPro" id="IPR025420">
    <property type="entry name" value="DUF4143"/>
</dbReference>
<dbReference type="EMBL" id="AP021875">
    <property type="protein sequence ID" value="BBO72726.1"/>
    <property type="molecule type" value="Genomic_DNA"/>
</dbReference>
<feature type="domain" description="AAA" evidence="1">
    <location>
        <begin position="21"/>
        <end position="136"/>
    </location>
</feature>
<proteinExistence type="predicted"/>
<evidence type="ECO:0000259" key="1">
    <source>
        <dbReference type="Pfam" id="PF13173"/>
    </source>
</evidence>
<gene>
    <name evidence="3" type="ORF">DSCW_01430</name>
</gene>
<name>A0A5K7YTQ3_9BACT</name>
<dbReference type="Pfam" id="PF13173">
    <property type="entry name" value="AAA_14"/>
    <property type="match status" value="1"/>
</dbReference>
<dbReference type="SUPFAM" id="SSF52980">
    <property type="entry name" value="Restriction endonuclease-like"/>
    <property type="match status" value="1"/>
</dbReference>
<dbReference type="OrthoDB" id="9783412at2"/>
<dbReference type="InterPro" id="IPR041682">
    <property type="entry name" value="AAA_14"/>
</dbReference>
<reference evidence="3 4" key="1">
    <citation type="submission" date="2019-11" db="EMBL/GenBank/DDBJ databases">
        <title>Comparative genomics of hydrocarbon-degrading Desulfosarcina strains.</title>
        <authorList>
            <person name="Watanabe M."/>
            <person name="Kojima H."/>
            <person name="Fukui M."/>
        </authorList>
    </citation>
    <scope>NUCLEOTIDE SEQUENCE [LARGE SCALE GENOMIC DNA]</scope>
    <source>
        <strain evidence="3 4">PP31</strain>
    </source>
</reference>
<dbReference type="PANTHER" id="PTHR43566:SF2">
    <property type="entry name" value="DUF4143 DOMAIN-CONTAINING PROTEIN"/>
    <property type="match status" value="1"/>
</dbReference>
<dbReference type="AlphaFoldDB" id="A0A5K7YTQ3"/>
<dbReference type="Pfam" id="PF13635">
    <property type="entry name" value="DUF4143"/>
    <property type="match status" value="1"/>
</dbReference>
<dbReference type="InterPro" id="IPR027417">
    <property type="entry name" value="P-loop_NTPase"/>
</dbReference>
<dbReference type="InterPro" id="IPR011335">
    <property type="entry name" value="Restrct_endonuc-II-like"/>
</dbReference>
<dbReference type="KEGG" id="dwd:DSCW_01430"/>
<feature type="domain" description="DUF4143" evidence="2">
    <location>
        <begin position="215"/>
        <end position="366"/>
    </location>
</feature>
<evidence type="ECO:0000313" key="4">
    <source>
        <dbReference type="Proteomes" id="UP000427769"/>
    </source>
</evidence>
<dbReference type="PANTHER" id="PTHR43566">
    <property type="entry name" value="CONSERVED PROTEIN"/>
    <property type="match status" value="1"/>
</dbReference>
<sequence>MSEKTQIARLLSDRLPSSSEKRIVVLTGARQTGKTTLVKRQFPNLNYINLDAPENRDALRSLATFAWEKTVGSAVIDEAQKEPVVFEKVKYAYDEGGIHFTVLTGSSQILLLKKIRETLAGRAFFYELWPLMQCEINASIDKDKDTLPLLDTILTETSTDAVLTEIPTTLLGKAANACQEAEDHMIKWGGIPALLNLSEDDRWLWLKNYEYTYLERDLSDLARLDDLMPFRKFQRLSALRSAQLLNYSELARDTGISVDTARRYLEYLALSYQVVLLQPYYRNLTSSVIKTPKLYWMDIGIWRHQTGFRGDLSGQLYETMVVAEIVKWVRTRQREVEVFFYRTRSGNEVDLLLETSSGVIGVEVKSRAKLAAKDTRSLKMVAEKLGERWCGGMVVYRGDEIKRIGDPDIFAVPSRRLFQKS</sequence>
<dbReference type="SUPFAM" id="SSF52540">
    <property type="entry name" value="P-loop containing nucleoside triphosphate hydrolases"/>
    <property type="match status" value="1"/>
</dbReference>
<dbReference type="Proteomes" id="UP000427769">
    <property type="component" value="Chromosome"/>
</dbReference>
<keyword evidence="4" id="KW-1185">Reference proteome</keyword>
<accession>A0A5K7YTQ3</accession>